<dbReference type="Proteomes" id="UP000887575">
    <property type="component" value="Unassembled WGS sequence"/>
</dbReference>
<dbReference type="CDD" id="cd12259">
    <property type="entry name" value="RRM_SRSF11_SREK1"/>
    <property type="match status" value="1"/>
</dbReference>
<evidence type="ECO:0000313" key="5">
    <source>
        <dbReference type="WBParaSite" id="MBELARI_LOCUS17867"/>
    </source>
</evidence>
<dbReference type="Pfam" id="PF00076">
    <property type="entry name" value="RRM_1"/>
    <property type="match status" value="2"/>
</dbReference>
<name>A0AAF3J5Q4_9BILA</name>
<evidence type="ECO:0000256" key="2">
    <source>
        <dbReference type="SAM" id="MobiDB-lite"/>
    </source>
</evidence>
<dbReference type="Gene3D" id="3.30.70.330">
    <property type="match status" value="2"/>
</dbReference>
<dbReference type="FunFam" id="3.30.70.330:FF:000084">
    <property type="entry name" value="Serine/arginine-rich splicing factor 11 isoform 1"/>
    <property type="match status" value="1"/>
</dbReference>
<dbReference type="PROSITE" id="PS50102">
    <property type="entry name" value="RRM"/>
    <property type="match status" value="2"/>
</dbReference>
<feature type="domain" description="RRM" evidence="3">
    <location>
        <begin position="162"/>
        <end position="240"/>
    </location>
</feature>
<feature type="region of interest" description="Disordered" evidence="2">
    <location>
        <begin position="268"/>
        <end position="482"/>
    </location>
</feature>
<protein>
    <recommendedName>
        <fullName evidence="3">RRM domain-containing protein</fullName>
    </recommendedName>
</protein>
<dbReference type="WBParaSite" id="MBELARI_LOCUS17867">
    <property type="protein sequence ID" value="MBELARI_LOCUS17867"/>
    <property type="gene ID" value="MBELARI_LOCUS17867"/>
</dbReference>
<evidence type="ECO:0000259" key="3">
    <source>
        <dbReference type="PROSITE" id="PS50102"/>
    </source>
</evidence>
<evidence type="ECO:0000313" key="4">
    <source>
        <dbReference type="Proteomes" id="UP000887575"/>
    </source>
</evidence>
<dbReference type="InterPro" id="IPR000504">
    <property type="entry name" value="RRM_dom"/>
</dbReference>
<feature type="compositionally biased region" description="Basic and acidic residues" evidence="2">
    <location>
        <begin position="325"/>
        <end position="345"/>
    </location>
</feature>
<accession>A0AAF3J5Q4</accession>
<evidence type="ECO:0000256" key="1">
    <source>
        <dbReference type="PROSITE-ProRule" id="PRU00176"/>
    </source>
</evidence>
<dbReference type="SUPFAM" id="SSF54928">
    <property type="entry name" value="RNA-binding domain, RBD"/>
    <property type="match status" value="1"/>
</dbReference>
<feature type="compositionally biased region" description="Basic and acidic residues" evidence="2">
    <location>
        <begin position="282"/>
        <end position="292"/>
    </location>
</feature>
<dbReference type="PANTHER" id="PTHR32343">
    <property type="entry name" value="SERINE/ARGININE-RICH SPLICING FACTOR"/>
    <property type="match status" value="1"/>
</dbReference>
<dbReference type="GO" id="GO:0003723">
    <property type="term" value="F:RNA binding"/>
    <property type="evidence" value="ECO:0007669"/>
    <property type="project" value="UniProtKB-UniRule"/>
</dbReference>
<dbReference type="PANTHER" id="PTHR32343:SF22">
    <property type="entry name" value="LD29830P"/>
    <property type="match status" value="1"/>
</dbReference>
<feature type="compositionally biased region" description="Basic and acidic residues" evidence="2">
    <location>
        <begin position="421"/>
        <end position="432"/>
    </location>
</feature>
<dbReference type="AlphaFoldDB" id="A0AAF3J5Q4"/>
<organism evidence="4 5">
    <name type="scientific">Mesorhabditis belari</name>
    <dbReference type="NCBI Taxonomy" id="2138241"/>
    <lineage>
        <taxon>Eukaryota</taxon>
        <taxon>Metazoa</taxon>
        <taxon>Ecdysozoa</taxon>
        <taxon>Nematoda</taxon>
        <taxon>Chromadorea</taxon>
        <taxon>Rhabditida</taxon>
        <taxon>Rhabditina</taxon>
        <taxon>Rhabditomorpha</taxon>
        <taxon>Rhabditoidea</taxon>
        <taxon>Rhabditidae</taxon>
        <taxon>Mesorhabditinae</taxon>
        <taxon>Mesorhabditis</taxon>
    </lineage>
</organism>
<sequence>MGTTEQSFRVLQVSNISPQATKDQVNQLFTYLGRIQELKLYPTDQNMASTTMQKFAFIKFDDEKAVELGQHLTNTVLIDRALVCVPSIENTIPDEQTVMSTGGPAVPGQRNLPPHLINRIETDSDGHKMNVTIDPMLEQLGLPPYPPLPENTEMGKIEEIRRTVYVGNLPKGVTGQDVIDFFNMNIGEVMYVRMTTGPETLPCAYAFVEFSAQSSVIMALQNNMVLDYEGRLLKIQHSRVAIIKPQRKTADQAVEEIEEAIRKKETGLAYMAARSRSRSTSKRREAERERPSRRSRTPPRRRSRSRDRRSPSRSRRREPKRSRSRDRDRERERERKRSRSRDRDRRSRRSRSKDRDRKRSRSRSKDRERKRSRSRSKERSDRKRDKEKKEKERKKSRSRSPKRKESKRDRDRSPERKKKKEEKIEKKTKNESTDSEGDEEKSLREKLLEKAAHRKSEDDGGSTGDQPTKISNQRKRRDSDSD</sequence>
<keyword evidence="4" id="KW-1185">Reference proteome</keyword>
<keyword evidence="1" id="KW-0694">RNA-binding</keyword>
<proteinExistence type="predicted"/>
<feature type="compositionally biased region" description="Basic residues" evidence="2">
    <location>
        <begin position="293"/>
        <end position="324"/>
    </location>
</feature>
<feature type="compositionally biased region" description="Basic residues" evidence="2">
    <location>
        <begin position="391"/>
        <end position="405"/>
    </location>
</feature>
<feature type="compositionally biased region" description="Basic and acidic residues" evidence="2">
    <location>
        <begin position="353"/>
        <end position="390"/>
    </location>
</feature>
<reference evidence="5" key="1">
    <citation type="submission" date="2024-02" db="UniProtKB">
        <authorList>
            <consortium name="WormBaseParasite"/>
        </authorList>
    </citation>
    <scope>IDENTIFICATION</scope>
</reference>
<dbReference type="InterPro" id="IPR035979">
    <property type="entry name" value="RBD_domain_sf"/>
</dbReference>
<feature type="domain" description="RRM" evidence="3">
    <location>
        <begin position="9"/>
        <end position="82"/>
    </location>
</feature>
<dbReference type="SMART" id="SM00360">
    <property type="entry name" value="RRM"/>
    <property type="match status" value="2"/>
</dbReference>
<dbReference type="InterPro" id="IPR012677">
    <property type="entry name" value="Nucleotide-bd_a/b_plait_sf"/>
</dbReference>
<dbReference type="GO" id="GO:0005654">
    <property type="term" value="C:nucleoplasm"/>
    <property type="evidence" value="ECO:0007669"/>
    <property type="project" value="TreeGrafter"/>
</dbReference>
<feature type="compositionally biased region" description="Basic and acidic residues" evidence="2">
    <location>
        <begin position="440"/>
        <end position="458"/>
    </location>
</feature>